<comment type="caution">
    <text evidence="1">The sequence shown here is derived from an EMBL/GenBank/DDBJ whole genome shotgun (WGS) entry which is preliminary data.</text>
</comment>
<protein>
    <submittedName>
        <fullName evidence="1">Uncharacterized protein</fullName>
    </submittedName>
</protein>
<evidence type="ECO:0000313" key="2">
    <source>
        <dbReference type="Proteomes" id="UP000320766"/>
    </source>
</evidence>
<reference evidence="1 2" key="1">
    <citation type="journal article" date="2019" name="Nat. Microbiol.">
        <title>Wide diversity of methane and short-chain alkane metabolisms in uncultured archaea.</title>
        <authorList>
            <person name="Borrel G."/>
            <person name="Adam P.S."/>
            <person name="McKay L.J."/>
            <person name="Chen L.X."/>
            <person name="Sierra-Garcia I.N."/>
            <person name="Sieber C.M."/>
            <person name="Letourneur Q."/>
            <person name="Ghozlane A."/>
            <person name="Andersen G.L."/>
            <person name="Li W.J."/>
            <person name="Hallam S.J."/>
            <person name="Muyzer G."/>
            <person name="de Oliveira V.M."/>
            <person name="Inskeep W.P."/>
            <person name="Banfield J.F."/>
            <person name="Gribaldo S."/>
        </authorList>
    </citation>
    <scope>NUCLEOTIDE SEQUENCE [LARGE SCALE GENOMIC DNA]</scope>
    <source>
        <strain evidence="1">NM1b</strain>
    </source>
</reference>
<evidence type="ECO:0000313" key="1">
    <source>
        <dbReference type="EMBL" id="RZN66120.1"/>
    </source>
</evidence>
<accession>A0A520KUC2</accession>
<sequence>MTIVELEEMAKRMIEGINAGEMRMEDAQAVLNGVKETDARDSIKLLNDFPDLFLKMIPMGASLDLKRFIPLIKEAFPMLLKKMEEYGTEKFVNELSKPEVVIFPGMLVAAGRFLEKMGVEKVNAHGEEIKDILSVVLPLFNRMVMPIADRSDELKKAFDRIEFAISVNFHARELGFVFNLKCDRKSGKGVMESFKMEEDPKADLNWMISTKGLLFFFNFIRTAGDLQDFFEMTKSGEIEIVEEDLPGAGLIPWLIDVSDLSKKIDDTYP</sequence>
<gene>
    <name evidence="1" type="ORF">EF807_08815</name>
</gene>
<dbReference type="AlphaFoldDB" id="A0A520KUC2"/>
<proteinExistence type="predicted"/>
<dbReference type="EMBL" id="RXIL01000172">
    <property type="protein sequence ID" value="RZN66120.1"/>
    <property type="molecule type" value="Genomic_DNA"/>
</dbReference>
<dbReference type="Proteomes" id="UP000320766">
    <property type="component" value="Unassembled WGS sequence"/>
</dbReference>
<name>A0A520KUC2_9EURY</name>
<organism evidence="1 2">
    <name type="scientific">Candidatus Methanolliviera hydrocarbonicum</name>
    <dbReference type="NCBI Taxonomy" id="2491085"/>
    <lineage>
        <taxon>Archaea</taxon>
        <taxon>Methanobacteriati</taxon>
        <taxon>Methanobacteriota</taxon>
        <taxon>Candidatus Methanoliparia</taxon>
        <taxon>Candidatus Methanoliparales</taxon>
        <taxon>Candidatus Methanollivieraceae</taxon>
        <taxon>Candidatus Methanolliviera</taxon>
    </lineage>
</organism>